<evidence type="ECO:0000256" key="1">
    <source>
        <dbReference type="SAM" id="SignalP"/>
    </source>
</evidence>
<comment type="caution">
    <text evidence="2">The sequence shown here is derived from an EMBL/GenBank/DDBJ whole genome shotgun (WGS) entry which is preliminary data.</text>
</comment>
<gene>
    <name evidence="2" type="ORF">A2462_02850</name>
</gene>
<dbReference type="Proteomes" id="UP000177309">
    <property type="component" value="Unassembled WGS sequence"/>
</dbReference>
<evidence type="ECO:0000313" key="3">
    <source>
        <dbReference type="Proteomes" id="UP000177309"/>
    </source>
</evidence>
<dbReference type="AlphaFoldDB" id="A0A1F4TIN2"/>
<feature type="chain" id="PRO_5009514594" evidence="1">
    <location>
        <begin position="23"/>
        <end position="212"/>
    </location>
</feature>
<sequence length="212" mass="24121">MKKTLAAFMLATFLFAPLLSPAAIGEDDNKEIGTAINSYYKIQKYSPHSIEVIAIQTSQETTQAIVDIKYRKRLTLQKSADGWFVRTKTKVKRTDLTLMDFQIELLPIDNDKNRFSQQADLTLFLKNTSANTISAWRGMLIANNSFGEALFKTKLTDVATNIEPGETTAITFSFTNNRFINNEPYDYLNSYSKENIRLKLTGLEITTRQLRP</sequence>
<reference evidence="2 3" key="1">
    <citation type="journal article" date="2016" name="Nat. Commun.">
        <title>Thousands of microbial genomes shed light on interconnected biogeochemical processes in an aquifer system.</title>
        <authorList>
            <person name="Anantharaman K."/>
            <person name="Brown C.T."/>
            <person name="Hug L.A."/>
            <person name="Sharon I."/>
            <person name="Castelle C.J."/>
            <person name="Probst A.J."/>
            <person name="Thomas B.C."/>
            <person name="Singh A."/>
            <person name="Wilkins M.J."/>
            <person name="Karaoz U."/>
            <person name="Brodie E.L."/>
            <person name="Williams K.H."/>
            <person name="Hubbard S.S."/>
            <person name="Banfield J.F."/>
        </authorList>
    </citation>
    <scope>NUCLEOTIDE SEQUENCE [LARGE SCALE GENOMIC DNA]</scope>
</reference>
<name>A0A1F4TIN2_UNCSA</name>
<keyword evidence="1" id="KW-0732">Signal</keyword>
<evidence type="ECO:0000313" key="2">
    <source>
        <dbReference type="EMBL" id="OGC32534.1"/>
    </source>
</evidence>
<dbReference type="EMBL" id="MEUI01000049">
    <property type="protein sequence ID" value="OGC32534.1"/>
    <property type="molecule type" value="Genomic_DNA"/>
</dbReference>
<feature type="signal peptide" evidence="1">
    <location>
        <begin position="1"/>
        <end position="22"/>
    </location>
</feature>
<organism evidence="2 3">
    <name type="scientific">candidate division WOR-1 bacterium RIFOXYC2_FULL_41_25</name>
    <dbReference type="NCBI Taxonomy" id="1802586"/>
    <lineage>
        <taxon>Bacteria</taxon>
        <taxon>Bacillati</taxon>
        <taxon>Saganbacteria</taxon>
    </lineage>
</organism>
<protein>
    <submittedName>
        <fullName evidence="2">Uncharacterized protein</fullName>
    </submittedName>
</protein>
<proteinExistence type="predicted"/>
<accession>A0A1F4TIN2</accession>